<dbReference type="EMBL" id="MWQY01000012">
    <property type="protein sequence ID" value="ORC34601.1"/>
    <property type="molecule type" value="Genomic_DNA"/>
</dbReference>
<comment type="similarity">
    <text evidence="1">Belongs to the ParB family.</text>
</comment>
<dbReference type="Gene3D" id="1.10.10.2830">
    <property type="match status" value="1"/>
</dbReference>
<dbReference type="PROSITE" id="PS50943">
    <property type="entry name" value="HTH_CROC1"/>
    <property type="match status" value="1"/>
</dbReference>
<evidence type="ECO:0000259" key="5">
    <source>
        <dbReference type="PROSITE" id="PS50943"/>
    </source>
</evidence>
<dbReference type="Proteomes" id="UP000192343">
    <property type="component" value="Unassembled WGS sequence"/>
</dbReference>
<dbReference type="FunFam" id="1.10.10.2830:FF:000001">
    <property type="entry name" value="Chromosome partitioning protein ParB"/>
    <property type="match status" value="1"/>
</dbReference>
<dbReference type="SUPFAM" id="SSF109709">
    <property type="entry name" value="KorB DNA-binding domain-like"/>
    <property type="match status" value="1"/>
</dbReference>
<organism evidence="6 7">
    <name type="scientific">Marispirochaeta aestuarii</name>
    <dbReference type="NCBI Taxonomy" id="1963862"/>
    <lineage>
        <taxon>Bacteria</taxon>
        <taxon>Pseudomonadati</taxon>
        <taxon>Spirochaetota</taxon>
        <taxon>Spirochaetia</taxon>
        <taxon>Spirochaetales</taxon>
        <taxon>Spirochaetaceae</taxon>
        <taxon>Marispirochaeta</taxon>
    </lineage>
</organism>
<proteinExistence type="inferred from homology"/>
<dbReference type="GO" id="GO:0045881">
    <property type="term" value="P:positive regulation of sporulation resulting in formation of a cellular spore"/>
    <property type="evidence" value="ECO:0007669"/>
    <property type="project" value="TreeGrafter"/>
</dbReference>
<dbReference type="InterPro" id="IPR041468">
    <property type="entry name" value="HTH_ParB/Spo0J"/>
</dbReference>
<reference evidence="6 7" key="1">
    <citation type="submission" date="2017-03" db="EMBL/GenBank/DDBJ databases">
        <title>Draft Genome sequence of Marispirochaeta sp. strain JC444.</title>
        <authorList>
            <person name="Shivani Y."/>
            <person name="Subhash Y."/>
            <person name="Sasikala C."/>
            <person name="Ramana C."/>
        </authorList>
    </citation>
    <scope>NUCLEOTIDE SEQUENCE [LARGE SCALE GENOMIC DNA]</scope>
    <source>
        <strain evidence="6 7">JC444</strain>
    </source>
</reference>
<feature type="region of interest" description="Disordered" evidence="4">
    <location>
        <begin position="215"/>
        <end position="241"/>
    </location>
</feature>
<evidence type="ECO:0000313" key="6">
    <source>
        <dbReference type="EMBL" id="ORC34601.1"/>
    </source>
</evidence>
<protein>
    <submittedName>
        <fullName evidence="6">Chromosome partitioning protein ParB</fullName>
    </submittedName>
</protein>
<keyword evidence="2" id="KW-0159">Chromosome partition</keyword>
<sequence>MSKRALGKGIEALLQSSTESEETTKSTERYVPLNKIYPNPDQPRKAFNEERLKELADSVREQGIIQPIIVEEYGSGYRIVAGERRFRAAQMAHLAEVPVLVRSFTEEEKLEIALIENIQREDLNPIEEANGYRQLMEEAGLSQEELAQKVGKNRSTVANSLRLLKMPEPMQEALVSGDMTAGHARALLSVLNPADQMILFNRILKDGLSVREAEAQAGELNRGGRASGSTEKHASMKRQDPELSKIEERLIDLFGTKVSVKGSAKKGRIEISYFSLDDLDRILEIVSPD</sequence>
<dbReference type="SUPFAM" id="SSF110849">
    <property type="entry name" value="ParB/Sulfiredoxin"/>
    <property type="match status" value="1"/>
</dbReference>
<dbReference type="GO" id="GO:0007059">
    <property type="term" value="P:chromosome segregation"/>
    <property type="evidence" value="ECO:0007669"/>
    <property type="project" value="UniProtKB-KW"/>
</dbReference>
<dbReference type="STRING" id="1963862.B4O97_11675"/>
<gene>
    <name evidence="6" type="ORF">B4O97_11675</name>
</gene>
<keyword evidence="3" id="KW-0238">DNA-binding</keyword>
<keyword evidence="7" id="KW-1185">Reference proteome</keyword>
<dbReference type="CDD" id="cd00093">
    <property type="entry name" value="HTH_XRE"/>
    <property type="match status" value="1"/>
</dbReference>
<evidence type="ECO:0000256" key="1">
    <source>
        <dbReference type="ARBA" id="ARBA00006295"/>
    </source>
</evidence>
<dbReference type="SMART" id="SM00470">
    <property type="entry name" value="ParB"/>
    <property type="match status" value="1"/>
</dbReference>
<dbReference type="GO" id="GO:0003677">
    <property type="term" value="F:DNA binding"/>
    <property type="evidence" value="ECO:0007669"/>
    <property type="project" value="UniProtKB-KW"/>
</dbReference>
<feature type="domain" description="HTH cro/C1-type" evidence="5">
    <location>
        <begin position="133"/>
        <end position="159"/>
    </location>
</feature>
<dbReference type="InterPro" id="IPR050336">
    <property type="entry name" value="Chromosome_partition/occlusion"/>
</dbReference>
<evidence type="ECO:0000256" key="2">
    <source>
        <dbReference type="ARBA" id="ARBA00022829"/>
    </source>
</evidence>
<dbReference type="Pfam" id="PF23552">
    <property type="entry name" value="ParB_C"/>
    <property type="match status" value="1"/>
</dbReference>
<dbReference type="CDD" id="cd16393">
    <property type="entry name" value="SPO0J_N"/>
    <property type="match status" value="1"/>
</dbReference>
<feature type="compositionally biased region" description="Basic and acidic residues" evidence="4">
    <location>
        <begin position="230"/>
        <end position="241"/>
    </location>
</feature>
<dbReference type="RefSeq" id="WP_083051017.1">
    <property type="nucleotide sequence ID" value="NZ_MWQY01000012.1"/>
</dbReference>
<evidence type="ECO:0000256" key="3">
    <source>
        <dbReference type="ARBA" id="ARBA00023125"/>
    </source>
</evidence>
<dbReference type="Pfam" id="PF02195">
    <property type="entry name" value="ParB_N"/>
    <property type="match status" value="1"/>
</dbReference>
<evidence type="ECO:0000256" key="4">
    <source>
        <dbReference type="SAM" id="MobiDB-lite"/>
    </source>
</evidence>
<dbReference type="InterPro" id="IPR004437">
    <property type="entry name" value="ParB/RepB/Spo0J"/>
</dbReference>
<dbReference type="InterPro" id="IPR003115">
    <property type="entry name" value="ParB_N"/>
</dbReference>
<dbReference type="FunFam" id="3.90.1530.30:FF:000001">
    <property type="entry name" value="Chromosome partitioning protein ParB"/>
    <property type="match status" value="1"/>
</dbReference>
<comment type="caution">
    <text evidence="6">The sequence shown here is derived from an EMBL/GenBank/DDBJ whole genome shotgun (WGS) entry which is preliminary data.</text>
</comment>
<dbReference type="InterPro" id="IPR036086">
    <property type="entry name" value="ParB/Sulfiredoxin_sf"/>
</dbReference>
<dbReference type="AlphaFoldDB" id="A0A1Y1RXQ4"/>
<dbReference type="GO" id="GO:0005694">
    <property type="term" value="C:chromosome"/>
    <property type="evidence" value="ECO:0007669"/>
    <property type="project" value="TreeGrafter"/>
</dbReference>
<feature type="region of interest" description="Disordered" evidence="4">
    <location>
        <begin position="1"/>
        <end position="27"/>
    </location>
</feature>
<dbReference type="OrthoDB" id="9802051at2"/>
<dbReference type="InterPro" id="IPR001387">
    <property type="entry name" value="Cro/C1-type_HTH"/>
</dbReference>
<dbReference type="NCBIfam" id="TIGR00180">
    <property type="entry name" value="parB_part"/>
    <property type="match status" value="1"/>
</dbReference>
<dbReference type="PANTHER" id="PTHR33375">
    <property type="entry name" value="CHROMOSOME-PARTITIONING PROTEIN PARB-RELATED"/>
    <property type="match status" value="1"/>
</dbReference>
<dbReference type="PANTHER" id="PTHR33375:SF1">
    <property type="entry name" value="CHROMOSOME-PARTITIONING PROTEIN PARB-RELATED"/>
    <property type="match status" value="1"/>
</dbReference>
<dbReference type="Pfam" id="PF17762">
    <property type="entry name" value="HTH_ParB"/>
    <property type="match status" value="1"/>
</dbReference>
<name>A0A1Y1RXQ4_9SPIO</name>
<evidence type="ECO:0000313" key="7">
    <source>
        <dbReference type="Proteomes" id="UP000192343"/>
    </source>
</evidence>
<accession>A0A1Y1RXQ4</accession>
<dbReference type="InterPro" id="IPR057240">
    <property type="entry name" value="ParB_dimer_C"/>
</dbReference>
<dbReference type="Gene3D" id="3.90.1530.30">
    <property type="match status" value="1"/>
</dbReference>